<dbReference type="GeneID" id="69722074"/>
<accession>A0A656ANA3</accession>
<dbReference type="RefSeq" id="WP_001128284.1">
    <property type="nucleotide sequence ID" value="NZ_CP013308.1"/>
</dbReference>
<reference evidence="1 2" key="1">
    <citation type="submission" date="2015-07" db="EMBL/GenBank/DDBJ databases">
        <authorList>
            <consortium name="Pathogen Informatics"/>
        </authorList>
    </citation>
    <scope>NUCLEOTIDE SEQUENCE [LARGE SCALE GENOMIC DNA]</scope>
    <source>
        <strain evidence="1 2">A325</strain>
    </source>
</reference>
<evidence type="ECO:0000313" key="2">
    <source>
        <dbReference type="Proteomes" id="UP000046067"/>
    </source>
</evidence>
<name>A0A656ANA3_VIBCL</name>
<dbReference type="EMBL" id="CWQJ01000046">
    <property type="protein sequence ID" value="CSC88643.1"/>
    <property type="molecule type" value="Genomic_DNA"/>
</dbReference>
<protein>
    <submittedName>
        <fullName evidence="1">Uncharacterized protein</fullName>
    </submittedName>
</protein>
<organism evidence="1 2">
    <name type="scientific">Vibrio cholerae</name>
    <dbReference type="NCBI Taxonomy" id="666"/>
    <lineage>
        <taxon>Bacteria</taxon>
        <taxon>Pseudomonadati</taxon>
        <taxon>Pseudomonadota</taxon>
        <taxon>Gammaproteobacteria</taxon>
        <taxon>Vibrionales</taxon>
        <taxon>Vibrionaceae</taxon>
        <taxon>Vibrio</taxon>
    </lineage>
</organism>
<evidence type="ECO:0000313" key="1">
    <source>
        <dbReference type="EMBL" id="CSC88643.1"/>
    </source>
</evidence>
<dbReference type="Proteomes" id="UP000046067">
    <property type="component" value="Unassembled WGS sequence"/>
</dbReference>
<dbReference type="AlphaFoldDB" id="A0A656ANA3"/>
<gene>
    <name evidence="1" type="ORF">ERS013201_03819</name>
</gene>
<sequence length="83" mass="9565">MPLIEIPDELRSKCGSNLHWDLYKVDVRLRSGVILYDLSVRDKVAFEPTVDESPDKYNFQSSDIVNIRPATVPSRIKTLFLGW</sequence>
<proteinExistence type="predicted"/>